<keyword evidence="3" id="KW-1185">Reference proteome</keyword>
<keyword evidence="1" id="KW-0812">Transmembrane</keyword>
<feature type="transmembrane region" description="Helical" evidence="1">
    <location>
        <begin position="135"/>
        <end position="154"/>
    </location>
</feature>
<dbReference type="AlphaFoldDB" id="A0A6A6R3L2"/>
<evidence type="ECO:0000256" key="1">
    <source>
        <dbReference type="SAM" id="Phobius"/>
    </source>
</evidence>
<proteinExistence type="predicted"/>
<accession>A0A6A6R3L2</accession>
<organism evidence="2 3">
    <name type="scientific">Lophium mytilinum</name>
    <dbReference type="NCBI Taxonomy" id="390894"/>
    <lineage>
        <taxon>Eukaryota</taxon>
        <taxon>Fungi</taxon>
        <taxon>Dikarya</taxon>
        <taxon>Ascomycota</taxon>
        <taxon>Pezizomycotina</taxon>
        <taxon>Dothideomycetes</taxon>
        <taxon>Pleosporomycetidae</taxon>
        <taxon>Mytilinidiales</taxon>
        <taxon>Mytilinidiaceae</taxon>
        <taxon>Lophium</taxon>
    </lineage>
</organism>
<evidence type="ECO:0000313" key="3">
    <source>
        <dbReference type="Proteomes" id="UP000799750"/>
    </source>
</evidence>
<dbReference type="EMBL" id="MU004184">
    <property type="protein sequence ID" value="KAF2499139.1"/>
    <property type="molecule type" value="Genomic_DNA"/>
</dbReference>
<evidence type="ECO:0000313" key="2">
    <source>
        <dbReference type="EMBL" id="KAF2499139.1"/>
    </source>
</evidence>
<gene>
    <name evidence="2" type="ORF">BU16DRAFT_557477</name>
</gene>
<name>A0A6A6R3L2_9PEZI</name>
<protein>
    <submittedName>
        <fullName evidence="2">Uncharacterized protein</fullName>
    </submittedName>
</protein>
<sequence length="182" mass="20842">MKLPILRHLFARKQTKQPLPLAAHEAAWKTPSTPDTLRREAMELTWYERLDVLHAVAPLLAAAPLLELPAWKQAVIEKVEKWLEGVEMGEEEDKAYKTYNTYKSNKACKAHKTYKTYNARINTTLRVMALDTPSMILLIIFVVVTGIPILKQLYRALTAPEGARHPYTMIPPLSEDEEDFED</sequence>
<keyword evidence="1" id="KW-1133">Transmembrane helix</keyword>
<dbReference type="Proteomes" id="UP000799750">
    <property type="component" value="Unassembled WGS sequence"/>
</dbReference>
<reference evidence="2" key="1">
    <citation type="journal article" date="2020" name="Stud. Mycol.">
        <title>101 Dothideomycetes genomes: a test case for predicting lifestyles and emergence of pathogens.</title>
        <authorList>
            <person name="Haridas S."/>
            <person name="Albert R."/>
            <person name="Binder M."/>
            <person name="Bloem J."/>
            <person name="Labutti K."/>
            <person name="Salamov A."/>
            <person name="Andreopoulos B."/>
            <person name="Baker S."/>
            <person name="Barry K."/>
            <person name="Bills G."/>
            <person name="Bluhm B."/>
            <person name="Cannon C."/>
            <person name="Castanera R."/>
            <person name="Culley D."/>
            <person name="Daum C."/>
            <person name="Ezra D."/>
            <person name="Gonzalez J."/>
            <person name="Henrissat B."/>
            <person name="Kuo A."/>
            <person name="Liang C."/>
            <person name="Lipzen A."/>
            <person name="Lutzoni F."/>
            <person name="Magnuson J."/>
            <person name="Mondo S."/>
            <person name="Nolan M."/>
            <person name="Ohm R."/>
            <person name="Pangilinan J."/>
            <person name="Park H.-J."/>
            <person name="Ramirez L."/>
            <person name="Alfaro M."/>
            <person name="Sun H."/>
            <person name="Tritt A."/>
            <person name="Yoshinaga Y."/>
            <person name="Zwiers L.-H."/>
            <person name="Turgeon B."/>
            <person name="Goodwin S."/>
            <person name="Spatafora J."/>
            <person name="Crous P."/>
            <person name="Grigoriev I."/>
        </authorList>
    </citation>
    <scope>NUCLEOTIDE SEQUENCE</scope>
    <source>
        <strain evidence="2">CBS 269.34</strain>
    </source>
</reference>
<keyword evidence="1" id="KW-0472">Membrane</keyword>